<evidence type="ECO:0000313" key="4">
    <source>
        <dbReference type="Proteomes" id="UP000297540"/>
    </source>
</evidence>
<organism evidence="3 4">
    <name type="scientific">Mucilaginibacter psychrotolerans</name>
    <dbReference type="NCBI Taxonomy" id="1524096"/>
    <lineage>
        <taxon>Bacteria</taxon>
        <taxon>Pseudomonadati</taxon>
        <taxon>Bacteroidota</taxon>
        <taxon>Sphingobacteriia</taxon>
        <taxon>Sphingobacteriales</taxon>
        <taxon>Sphingobacteriaceae</taxon>
        <taxon>Mucilaginibacter</taxon>
    </lineage>
</organism>
<gene>
    <name evidence="3" type="ORF">E2R66_26775</name>
</gene>
<dbReference type="InterPro" id="IPR001258">
    <property type="entry name" value="NHL_repeat"/>
</dbReference>
<evidence type="ECO:0000313" key="3">
    <source>
        <dbReference type="EMBL" id="TFF33286.1"/>
    </source>
</evidence>
<protein>
    <recommendedName>
        <fullName evidence="5">SMP-30/Gluconolactonase/LRE-like region domain-containing protein</fullName>
    </recommendedName>
</protein>
<evidence type="ECO:0000256" key="2">
    <source>
        <dbReference type="SAM" id="SignalP"/>
    </source>
</evidence>
<keyword evidence="1" id="KW-0677">Repeat</keyword>
<dbReference type="EMBL" id="SOZE01000050">
    <property type="protein sequence ID" value="TFF33286.1"/>
    <property type="molecule type" value="Genomic_DNA"/>
</dbReference>
<proteinExistence type="predicted"/>
<name>A0A4Y8S3C7_9SPHI</name>
<dbReference type="Gene3D" id="2.130.10.10">
    <property type="entry name" value="YVTN repeat-like/Quinoprotein amine dehydrogenase"/>
    <property type="match status" value="1"/>
</dbReference>
<evidence type="ECO:0008006" key="5">
    <source>
        <dbReference type="Google" id="ProtNLM"/>
    </source>
</evidence>
<dbReference type="InterPro" id="IPR011042">
    <property type="entry name" value="6-blade_b-propeller_TolB-like"/>
</dbReference>
<comment type="caution">
    <text evidence="3">The sequence shown here is derived from an EMBL/GenBank/DDBJ whole genome shotgun (WGS) entry which is preliminary data.</text>
</comment>
<dbReference type="InterPro" id="IPR015943">
    <property type="entry name" value="WD40/YVTN_repeat-like_dom_sf"/>
</dbReference>
<accession>A0A4Y8S3C7</accession>
<reference evidence="3 4" key="1">
    <citation type="journal article" date="2017" name="Int. J. Syst. Evol. Microbiol.">
        <title>Mucilaginibacterpsychrotolerans sp. nov., isolated from peatlands.</title>
        <authorList>
            <person name="Deng Y."/>
            <person name="Shen L."/>
            <person name="Xu B."/>
            <person name="Liu Y."/>
            <person name="Gu Z."/>
            <person name="Liu H."/>
            <person name="Zhou Y."/>
        </authorList>
    </citation>
    <scope>NUCLEOTIDE SEQUENCE [LARGE SCALE GENOMIC DNA]</scope>
    <source>
        <strain evidence="3 4">NH7-4</strain>
    </source>
</reference>
<feature type="chain" id="PRO_5021470350" description="SMP-30/Gluconolactonase/LRE-like region domain-containing protein" evidence="2">
    <location>
        <begin position="24"/>
        <end position="338"/>
    </location>
</feature>
<dbReference type="PANTHER" id="PTHR13833:SF71">
    <property type="entry name" value="NHL DOMAIN-CONTAINING PROTEIN"/>
    <property type="match status" value="1"/>
</dbReference>
<dbReference type="Proteomes" id="UP000297540">
    <property type="component" value="Unassembled WGS sequence"/>
</dbReference>
<sequence length="338" mass="35901">MLTKTINMKNATSLLLIAGCVVASCTKEVSSPPSKQSNADELAISKPAIDAVAAPYTIRTIAGVFEPSRSEPYLVNGPGPKAKFWKPHGITVDGDGSIYVADFLNSAIRKITVQNNVYTEALSYNQDTGGGLLPEAVGISPGGTLYIVSTGYGIRIYNKEKGIDVYDRITNSDSNLDLEKDSKGVMWFVGYNSIGRITGTTIQRNVVNFSSLLAPNESLRGIGTGPNGVKYVSTATQLFKVTNEGKIIKLFPNEKFTFISGIAVTKDGNTIYIAESNAVKKIVGNTITTITGPLPMADGRDGVGAAADVVAANVALSNSETALFVSDTRNTIRKITLF</sequence>
<feature type="signal peptide" evidence="2">
    <location>
        <begin position="1"/>
        <end position="23"/>
    </location>
</feature>
<dbReference type="SUPFAM" id="SSF63829">
    <property type="entry name" value="Calcium-dependent phosphotriesterase"/>
    <property type="match status" value="1"/>
</dbReference>
<evidence type="ECO:0000256" key="1">
    <source>
        <dbReference type="ARBA" id="ARBA00022737"/>
    </source>
</evidence>
<dbReference type="Pfam" id="PF01436">
    <property type="entry name" value="NHL"/>
    <property type="match status" value="1"/>
</dbReference>
<dbReference type="Gene3D" id="2.120.10.30">
    <property type="entry name" value="TolB, C-terminal domain"/>
    <property type="match status" value="1"/>
</dbReference>
<dbReference type="AlphaFoldDB" id="A0A4Y8S3C7"/>
<dbReference type="PROSITE" id="PS51257">
    <property type="entry name" value="PROKAR_LIPOPROTEIN"/>
    <property type="match status" value="1"/>
</dbReference>
<dbReference type="PANTHER" id="PTHR13833">
    <property type="match status" value="1"/>
</dbReference>
<keyword evidence="4" id="KW-1185">Reference proteome</keyword>
<keyword evidence="2" id="KW-0732">Signal</keyword>